<evidence type="ECO:0000313" key="3">
    <source>
        <dbReference type="Proteomes" id="UP000886667"/>
    </source>
</evidence>
<proteinExistence type="predicted"/>
<name>A0A9E4K9E9_9GAMM</name>
<organism evidence="2 3">
    <name type="scientific">Candidatus Thiodiazotropha taylori</name>
    <dbReference type="NCBI Taxonomy" id="2792791"/>
    <lineage>
        <taxon>Bacteria</taxon>
        <taxon>Pseudomonadati</taxon>
        <taxon>Pseudomonadota</taxon>
        <taxon>Gammaproteobacteria</taxon>
        <taxon>Chromatiales</taxon>
        <taxon>Sedimenticolaceae</taxon>
        <taxon>Candidatus Thiodiazotropha</taxon>
    </lineage>
</organism>
<feature type="coiled-coil region" evidence="1">
    <location>
        <begin position="3"/>
        <end position="63"/>
    </location>
</feature>
<dbReference type="Pfam" id="PF04325">
    <property type="entry name" value="DUF465"/>
    <property type="match status" value="1"/>
</dbReference>
<evidence type="ECO:0000256" key="1">
    <source>
        <dbReference type="SAM" id="Coils"/>
    </source>
</evidence>
<keyword evidence="1" id="KW-0175">Coiled coil</keyword>
<dbReference type="EMBL" id="JAEPCM010000016">
    <property type="protein sequence ID" value="MCG7944822.1"/>
    <property type="molecule type" value="Genomic_DNA"/>
</dbReference>
<reference evidence="2" key="1">
    <citation type="journal article" date="2021" name="Proc. Natl. Acad. Sci. U.S.A.">
        <title>Global biogeography of chemosynthetic symbionts reveals both localized and globally distributed symbiont groups. .</title>
        <authorList>
            <person name="Osvatic J.T."/>
            <person name="Wilkins L.G.E."/>
            <person name="Leibrecht L."/>
            <person name="Leray M."/>
            <person name="Zauner S."/>
            <person name="Polzin J."/>
            <person name="Camacho Y."/>
            <person name="Gros O."/>
            <person name="van Gils J.A."/>
            <person name="Eisen J.A."/>
            <person name="Petersen J.M."/>
            <person name="Yuen B."/>
        </authorList>
    </citation>
    <scope>NUCLEOTIDE SEQUENCE</scope>
    <source>
        <strain evidence="2">MAGclacostrist064TRANS</strain>
    </source>
</reference>
<comment type="caution">
    <text evidence="2">The sequence shown here is derived from an EMBL/GenBank/DDBJ whole genome shotgun (WGS) entry which is preliminary data.</text>
</comment>
<dbReference type="InterPro" id="IPR007420">
    <property type="entry name" value="DUF465"/>
</dbReference>
<dbReference type="Proteomes" id="UP000886667">
    <property type="component" value="Unassembled WGS sequence"/>
</dbReference>
<protein>
    <submittedName>
        <fullName evidence="2">DUF465 domain-containing protein</fullName>
    </submittedName>
</protein>
<gene>
    <name evidence="2" type="ORF">JAZ07_00590</name>
</gene>
<accession>A0A9E4K9E9</accession>
<evidence type="ECO:0000313" key="2">
    <source>
        <dbReference type="EMBL" id="MCG7944822.1"/>
    </source>
</evidence>
<dbReference type="AlphaFoldDB" id="A0A9E4K9E9"/>
<sequence length="64" mass="7721">MNVKSLKNHIKRLKAHKELIKDTLRARLDLGTDFELEMLKKQKLHIKDEIEKCKRQLVKLKKEQ</sequence>